<dbReference type="Proteomes" id="UP000423396">
    <property type="component" value="Chromosome"/>
</dbReference>
<gene>
    <name evidence="2" type="ORF">D1868_04155</name>
</gene>
<dbReference type="SMART" id="SM00748">
    <property type="entry name" value="HEPN"/>
    <property type="match status" value="1"/>
</dbReference>
<dbReference type="RefSeq" id="WP_156005838.1">
    <property type="nucleotide sequence ID" value="NZ_CP045483.1"/>
</dbReference>
<dbReference type="SUPFAM" id="SSF81593">
    <property type="entry name" value="Nucleotidyltransferase substrate binding subunit/domain"/>
    <property type="match status" value="1"/>
</dbReference>
<evidence type="ECO:0000259" key="1">
    <source>
        <dbReference type="PROSITE" id="PS50910"/>
    </source>
</evidence>
<evidence type="ECO:0000313" key="3">
    <source>
        <dbReference type="Proteomes" id="UP000423396"/>
    </source>
</evidence>
<feature type="domain" description="HEPN" evidence="1">
    <location>
        <begin position="11"/>
        <end position="121"/>
    </location>
</feature>
<dbReference type="EMBL" id="CP045483">
    <property type="protein sequence ID" value="QGR19250.1"/>
    <property type="molecule type" value="Genomic_DNA"/>
</dbReference>
<evidence type="ECO:0000313" key="2">
    <source>
        <dbReference type="EMBL" id="QGR19250.1"/>
    </source>
</evidence>
<dbReference type="InterPro" id="IPR007842">
    <property type="entry name" value="HEPN_dom"/>
</dbReference>
<dbReference type="GeneID" id="42798238"/>
<reference evidence="2 3" key="1">
    <citation type="submission" date="2019-10" db="EMBL/GenBank/DDBJ databases">
        <title>Genome Sequences from Six Type Strain Members of the Archaeal Family Sulfolobaceae: Acidianus ambivalens, Acidianus infernus, Metallosphaera prunae, Stygiolobus azoricus, Sulfolobus metallicus, and Sulfurisphaera ohwakuensis.</title>
        <authorList>
            <person name="Counts J.A."/>
            <person name="Kelly R.M."/>
        </authorList>
    </citation>
    <scope>NUCLEOTIDE SEQUENCE [LARGE SCALE GENOMIC DNA]</scope>
    <source>
        <strain evidence="2 3">FC6</strain>
    </source>
</reference>
<keyword evidence="3" id="KW-1185">Reference proteome</keyword>
<dbReference type="KEGG" id="sazo:D1868_04155"/>
<protein>
    <submittedName>
        <fullName evidence="2">HEPN domain-containing protein</fullName>
    </submittedName>
</protein>
<organism evidence="2 3">
    <name type="scientific">Stygiolobus azoricus</name>
    <dbReference type="NCBI Taxonomy" id="41675"/>
    <lineage>
        <taxon>Archaea</taxon>
        <taxon>Thermoproteota</taxon>
        <taxon>Thermoprotei</taxon>
        <taxon>Sulfolobales</taxon>
        <taxon>Sulfolobaceae</taxon>
        <taxon>Stygiolobus</taxon>
    </lineage>
</organism>
<name>A0A650CN22_9CREN</name>
<dbReference type="AlphaFoldDB" id="A0A650CN22"/>
<dbReference type="OrthoDB" id="39912at2157"/>
<proteinExistence type="predicted"/>
<dbReference type="Pfam" id="PF05168">
    <property type="entry name" value="HEPN"/>
    <property type="match status" value="1"/>
</dbReference>
<sequence length="138" mass="15785">MSSINNAKLLCERALKYLRIAKEAFNEGLYDVSATNCQISAELLIKSTYLLLGYLFPQTQNIRKLLSVLAQLTSNKEIEKLVKEKRKDLNLVELSRAEGQYSLVDIDSEFASDCLDTVENYILPIIKDIWGEKWCYKG</sequence>
<accession>A0A650CN22</accession>
<dbReference type="PROSITE" id="PS50910">
    <property type="entry name" value="HEPN"/>
    <property type="match status" value="1"/>
</dbReference>
<dbReference type="Gene3D" id="1.20.120.330">
    <property type="entry name" value="Nucleotidyltransferases domain 2"/>
    <property type="match status" value="1"/>
</dbReference>